<dbReference type="Proteomes" id="UP000264800">
    <property type="component" value="Unplaced"/>
</dbReference>
<feature type="region of interest" description="Disordered" evidence="3">
    <location>
        <begin position="1054"/>
        <end position="1385"/>
    </location>
</feature>
<dbReference type="GeneTree" id="ENSGT00940000165073"/>
<evidence type="ECO:0000256" key="2">
    <source>
        <dbReference type="ARBA" id="ARBA00023242"/>
    </source>
</evidence>
<keyword evidence="5" id="KW-1185">Reference proteome</keyword>
<reference evidence="4" key="2">
    <citation type="submission" date="2025-09" db="UniProtKB">
        <authorList>
            <consortium name="Ensembl"/>
        </authorList>
    </citation>
    <scope>IDENTIFICATION</scope>
</reference>
<dbReference type="STRING" id="37003.ENSKMAP00000028391"/>
<evidence type="ECO:0000256" key="3">
    <source>
        <dbReference type="SAM" id="MobiDB-lite"/>
    </source>
</evidence>
<dbReference type="PANTHER" id="PTHR23348:SF42">
    <property type="entry name" value="PERIAXIN"/>
    <property type="match status" value="1"/>
</dbReference>
<organism evidence="4 5">
    <name type="scientific">Kryptolebias marmoratus</name>
    <name type="common">Mangrove killifish</name>
    <name type="synonym">Rivulus marmoratus</name>
    <dbReference type="NCBI Taxonomy" id="37003"/>
    <lineage>
        <taxon>Eukaryota</taxon>
        <taxon>Metazoa</taxon>
        <taxon>Chordata</taxon>
        <taxon>Craniata</taxon>
        <taxon>Vertebrata</taxon>
        <taxon>Euteleostomi</taxon>
        <taxon>Actinopterygii</taxon>
        <taxon>Neopterygii</taxon>
        <taxon>Teleostei</taxon>
        <taxon>Neoteleostei</taxon>
        <taxon>Acanthomorphata</taxon>
        <taxon>Ovalentaria</taxon>
        <taxon>Atherinomorphae</taxon>
        <taxon>Cyprinodontiformes</taxon>
        <taxon>Rivulidae</taxon>
        <taxon>Kryptolebias</taxon>
    </lineage>
</organism>
<dbReference type="GO" id="GO:0043484">
    <property type="term" value="P:regulation of RNA splicing"/>
    <property type="evidence" value="ECO:0007669"/>
    <property type="project" value="TreeGrafter"/>
</dbReference>
<feature type="region of interest" description="Disordered" evidence="3">
    <location>
        <begin position="939"/>
        <end position="959"/>
    </location>
</feature>
<dbReference type="PANTHER" id="PTHR23348">
    <property type="entry name" value="PERIAXIN/AHNAK"/>
    <property type="match status" value="1"/>
</dbReference>
<dbReference type="OMA" id="GPDVEMK"/>
<reference evidence="4" key="1">
    <citation type="submission" date="2025-08" db="UniProtKB">
        <authorList>
            <consortium name="Ensembl"/>
        </authorList>
    </citation>
    <scope>IDENTIFICATION</scope>
</reference>
<accession>A0A3Q3BG59</accession>
<dbReference type="GO" id="GO:0032287">
    <property type="term" value="P:peripheral nervous system myelin maintenance"/>
    <property type="evidence" value="ECO:0007669"/>
    <property type="project" value="TreeGrafter"/>
</dbReference>
<feature type="compositionally biased region" description="Polar residues" evidence="3">
    <location>
        <begin position="1341"/>
        <end position="1353"/>
    </location>
</feature>
<feature type="region of interest" description="Disordered" evidence="3">
    <location>
        <begin position="202"/>
        <end position="222"/>
    </location>
</feature>
<evidence type="ECO:0000313" key="5">
    <source>
        <dbReference type="Proteomes" id="UP000264800"/>
    </source>
</evidence>
<evidence type="ECO:0000256" key="1">
    <source>
        <dbReference type="ARBA" id="ARBA00004123"/>
    </source>
</evidence>
<dbReference type="GO" id="GO:0005737">
    <property type="term" value="C:cytoplasm"/>
    <property type="evidence" value="ECO:0007669"/>
    <property type="project" value="TreeGrafter"/>
</dbReference>
<evidence type="ECO:0000313" key="4">
    <source>
        <dbReference type="Ensembl" id="ENSKMAP00000028391.1"/>
    </source>
</evidence>
<feature type="compositionally biased region" description="Basic and acidic residues" evidence="3">
    <location>
        <begin position="1161"/>
        <end position="1172"/>
    </location>
</feature>
<dbReference type="GO" id="GO:0005634">
    <property type="term" value="C:nucleus"/>
    <property type="evidence" value="ECO:0007669"/>
    <property type="project" value="UniProtKB-SubCell"/>
</dbReference>
<keyword evidence="2" id="KW-0539">Nucleus</keyword>
<protein>
    <recommendedName>
        <fullName evidence="6">AHNAK nucleoprotein</fullName>
    </recommendedName>
</protein>
<feature type="compositionally biased region" description="Basic and acidic residues" evidence="3">
    <location>
        <begin position="1354"/>
        <end position="1366"/>
    </location>
</feature>
<proteinExistence type="predicted"/>
<dbReference type="InterPro" id="IPR052082">
    <property type="entry name" value="Myelin_sheath_structural"/>
</dbReference>
<feature type="compositionally biased region" description="Basic and acidic residues" evidence="3">
    <location>
        <begin position="1323"/>
        <end position="1333"/>
    </location>
</feature>
<sequence>MDRRTGAWSEVMRTLLWFVMIDVEGPKIEGGKVNMPSLDVTLPKIKSPKVDISLEGPDLKGETVKIPTVDVSLPKGTIEGDINVEGPDVKGGKFKMPKFDVSLPKVSLPKVEGPDIKGKFELPTADISLPKPKADVDIDVDTGKGSKFHLPSVDFSLPKIKTKGADVDIQGPSIKGDVSLPKVKSPEVDVSLKGPDIQGAKIDLPSVDISPPKGKIDGDFDVEGPEVKGGKFKMPKIDVSLPKVNLPEGNLKIKGPDIKTGKITMPDIDISLPKGKAKGEIEIEGHYGNEGKIHMPSIPLPKFKGKEPQVNIEAPQTDIDIKGPNVKGGKLKMPTVAISLPKVNLPEGDVKVEGVKVKEPKIEVPAADISLPEGNVEGDVNIRGPSGMGKFEMPKAEVNKKDFNIEGPDGKAKHKVKFPKFKMSSRKVQLPEEEVDDKVEADVEGKAGFHVPDVTIKLPKFSIPGFGSKEKDLGKPNCELEVQAKGKMPSVELSLPAAKTPETEVLLPKSEVDVSEADIKGYEGNLKIPKMPTMVVSIPKVDLDVSLPKGKSQRIEGPDVEFKGGEGKFKMPGIKMPTIDISKEKTDKLKGPDVEMGGEGKLKMPNIKMSHVDIGLPKMKTPEVDAPDFQAKVESGGAKFSVPYFQVPSVDMSLPKAKAEVEMEGSTGAHEMAHIKMPNVAISLPKEKTEGPELEIKGEGGKFKMPHIAMPSVDISLPKGKVEGFDVEGDGREKVKIPYMKMPSVDISAPKGKTDDSDAEMKGNMGGKFKLPHVKMPNVEFSGPKGKDSPEMNIKGQSGNFKVPHVSMPSVDISLPKGKFESPEVEIEKDAEGTLKMPHVKMPNVEISLPKGKSGKIKEMDVTVEGEGNLSKIPSVDISLPKVKTEGPDLEIKGEGGKFKMPKVDISLPKGKSKVHEVPSVEMELTGPDVELLKGKVSLQKDQSSETDLPTGKAKGKLKGPQKVTLGLETGTHKEAGLHVEDEHKGLKLKMPTIDVKGPQGDLELDIGLHKEEGKKDKTKIELPDLDLNTGTSGKVKEPKVKGKKFKIGLPKKKTGGDVTVGVKPTGESKVQHKGQSNDKDQIDIPTAEVTLPSVSLETKTGGDKGNSSFHKEIKVPRIPDIEFDIGTSQDEEGDKTEMDKKVKIPKFGAAASASVPKAETTAENKTEEVKGKMPKIKMKPSFGKSKEKTVAVGSEREEEEEETSKGEKFKMPKVSFSPGKMGSFDVTQKEDSSSSNGEKYASPHKSSKNDKGTFSGKIKLPKVEFTSPYSKMAASGEKTETIGKMGKDSSPRGVREDNRKLGEMAFMSDAPETSTHVVSSHARTEMLDRDSSESPVGFSTEFSSTKIQTWSEMESRGNEAEEKDSSSWFKVPKITLKPHTSGKD</sequence>
<evidence type="ECO:0008006" key="6">
    <source>
        <dbReference type="Google" id="ProtNLM"/>
    </source>
</evidence>
<feature type="compositionally biased region" description="Basic and acidic residues" evidence="3">
    <location>
        <begin position="1278"/>
        <end position="1303"/>
    </location>
</feature>
<feature type="compositionally biased region" description="Basic and acidic residues" evidence="3">
    <location>
        <begin position="1110"/>
        <end position="1121"/>
    </location>
</feature>
<name>A0A3Q3BG59_KRYMA</name>
<dbReference type="Ensembl" id="ENSKMAT00000028749.1">
    <property type="protein sequence ID" value="ENSKMAP00000028391.1"/>
    <property type="gene ID" value="ENSKMAG00000021038.1"/>
</dbReference>
<comment type="subcellular location">
    <subcellularLocation>
        <location evidence="1">Nucleus</location>
    </subcellularLocation>
</comment>